<evidence type="ECO:0000313" key="6">
    <source>
        <dbReference type="EMBL" id="TMW59533.1"/>
    </source>
</evidence>
<keyword evidence="1" id="KW-0547">Nucleotide-binding</keyword>
<dbReference type="SUPFAM" id="SSF52540">
    <property type="entry name" value="P-loop containing nucleoside triphosphate hydrolases"/>
    <property type="match status" value="1"/>
</dbReference>
<dbReference type="PANTHER" id="PTHR10606:SF49">
    <property type="entry name" value="6-PHOSPHOFRUCTO-2-KINASE DOMAIN-CONTAINING PROTEIN"/>
    <property type="match status" value="1"/>
</dbReference>
<organism evidence="6 7">
    <name type="scientific">Pythium oligandrum</name>
    <name type="common">Mycoparasitic fungus</name>
    <dbReference type="NCBI Taxonomy" id="41045"/>
    <lineage>
        <taxon>Eukaryota</taxon>
        <taxon>Sar</taxon>
        <taxon>Stramenopiles</taxon>
        <taxon>Oomycota</taxon>
        <taxon>Peronosporomycetes</taxon>
        <taxon>Pythiales</taxon>
        <taxon>Pythiaceae</taxon>
        <taxon>Pythium</taxon>
    </lineage>
</organism>
<dbReference type="PIRSF" id="PIRSF000709">
    <property type="entry name" value="6PFK_2-Ptase"/>
    <property type="match status" value="1"/>
</dbReference>
<evidence type="ECO:0000256" key="1">
    <source>
        <dbReference type="ARBA" id="ARBA00022741"/>
    </source>
</evidence>
<dbReference type="GO" id="GO:0004331">
    <property type="term" value="F:fructose-2,6-bisphosphate 2-phosphatase activity"/>
    <property type="evidence" value="ECO:0007669"/>
    <property type="project" value="TreeGrafter"/>
</dbReference>
<feature type="region of interest" description="Disordered" evidence="4">
    <location>
        <begin position="1"/>
        <end position="52"/>
    </location>
</feature>
<name>A0A8K1FIA1_PYTOL</name>
<feature type="coiled-coil region" evidence="3">
    <location>
        <begin position="215"/>
        <end position="242"/>
    </location>
</feature>
<feature type="domain" description="6-phosphofructo-2-kinase" evidence="5">
    <location>
        <begin position="60"/>
        <end position="279"/>
    </location>
</feature>
<dbReference type="InterPro" id="IPR013078">
    <property type="entry name" value="His_Pase_superF_clade-1"/>
</dbReference>
<dbReference type="FunFam" id="3.40.50.1240:FF:000057">
    <property type="entry name" value="6-phosphofructo-2-kinase/fructose-2, 6-biphosphatase, putative"/>
    <property type="match status" value="1"/>
</dbReference>
<proteinExistence type="predicted"/>
<dbReference type="Gene3D" id="3.40.50.1240">
    <property type="entry name" value="Phosphoglycerate mutase-like"/>
    <property type="match status" value="1"/>
</dbReference>
<protein>
    <recommendedName>
        <fullName evidence="5">6-phosphofructo-2-kinase domain-containing protein</fullName>
    </recommendedName>
</protein>
<dbReference type="EMBL" id="SPLM01000109">
    <property type="protein sequence ID" value="TMW59533.1"/>
    <property type="molecule type" value="Genomic_DNA"/>
</dbReference>
<evidence type="ECO:0000313" key="7">
    <source>
        <dbReference type="Proteomes" id="UP000794436"/>
    </source>
</evidence>
<dbReference type="InterPro" id="IPR013079">
    <property type="entry name" value="6Phosfructo_kin"/>
</dbReference>
<accession>A0A8K1FIA1</accession>
<dbReference type="PANTHER" id="PTHR10606">
    <property type="entry name" value="6-PHOSPHOFRUCTO-2-KINASE/FRUCTOSE-2,6-BISPHOSPHATASE"/>
    <property type="match status" value="1"/>
</dbReference>
<dbReference type="GO" id="GO:0006000">
    <property type="term" value="P:fructose metabolic process"/>
    <property type="evidence" value="ECO:0007669"/>
    <property type="project" value="InterPro"/>
</dbReference>
<dbReference type="GO" id="GO:0003873">
    <property type="term" value="F:6-phosphofructo-2-kinase activity"/>
    <property type="evidence" value="ECO:0007669"/>
    <property type="project" value="InterPro"/>
</dbReference>
<evidence type="ECO:0000256" key="2">
    <source>
        <dbReference type="ARBA" id="ARBA00022840"/>
    </source>
</evidence>
<dbReference type="FunFam" id="3.40.50.300:FF:000644">
    <property type="entry name" value="GpmB, Fructose-2,6-bisphosphatase"/>
    <property type="match status" value="1"/>
</dbReference>
<comment type="caution">
    <text evidence="6">The sequence shown here is derived from an EMBL/GenBank/DDBJ whole genome shotgun (WGS) entry which is preliminary data.</text>
</comment>
<evidence type="ECO:0000256" key="4">
    <source>
        <dbReference type="SAM" id="MobiDB-lite"/>
    </source>
</evidence>
<keyword evidence="3" id="KW-0175">Coiled coil</keyword>
<dbReference type="GO" id="GO:0005524">
    <property type="term" value="F:ATP binding"/>
    <property type="evidence" value="ECO:0007669"/>
    <property type="project" value="UniProtKB-KW"/>
</dbReference>
<dbReference type="Pfam" id="PF00300">
    <property type="entry name" value="His_Phos_1"/>
    <property type="match status" value="1"/>
</dbReference>
<dbReference type="OrthoDB" id="267323at2759"/>
<evidence type="ECO:0000259" key="5">
    <source>
        <dbReference type="Pfam" id="PF01591"/>
    </source>
</evidence>
<dbReference type="SUPFAM" id="SSF53254">
    <property type="entry name" value="Phosphoglycerate mutase-like"/>
    <property type="match status" value="1"/>
</dbReference>
<dbReference type="Proteomes" id="UP000794436">
    <property type="component" value="Unassembled WGS sequence"/>
</dbReference>
<keyword evidence="7" id="KW-1185">Reference proteome</keyword>
<dbReference type="InterPro" id="IPR029033">
    <property type="entry name" value="His_PPase_superfam"/>
</dbReference>
<dbReference type="Pfam" id="PF01591">
    <property type="entry name" value="6PF2K"/>
    <property type="match status" value="1"/>
</dbReference>
<evidence type="ECO:0000256" key="3">
    <source>
        <dbReference type="SAM" id="Coils"/>
    </source>
</evidence>
<dbReference type="Gene3D" id="3.40.50.300">
    <property type="entry name" value="P-loop containing nucleotide triphosphate hydrolases"/>
    <property type="match status" value="1"/>
</dbReference>
<reference evidence="6" key="1">
    <citation type="submission" date="2019-03" db="EMBL/GenBank/DDBJ databases">
        <title>Long read genome sequence of the mycoparasitic Pythium oligandrum ATCC 38472 isolated from sugarbeet rhizosphere.</title>
        <authorList>
            <person name="Gaulin E."/>
        </authorList>
    </citation>
    <scope>NUCLEOTIDE SEQUENCE</scope>
    <source>
        <strain evidence="6">ATCC 38472_TT</strain>
    </source>
</reference>
<dbReference type="CDD" id="cd07067">
    <property type="entry name" value="HP_PGM_like"/>
    <property type="match status" value="1"/>
</dbReference>
<feature type="compositionally biased region" description="Low complexity" evidence="4">
    <location>
        <begin position="1"/>
        <end position="10"/>
    </location>
</feature>
<feature type="compositionally biased region" description="Polar residues" evidence="4">
    <location>
        <begin position="36"/>
        <end position="49"/>
    </location>
</feature>
<feature type="compositionally biased region" description="Basic and acidic residues" evidence="4">
    <location>
        <begin position="11"/>
        <end position="23"/>
    </location>
</feature>
<gene>
    <name evidence="6" type="ORF">Poli38472_004602</name>
</gene>
<sequence length="514" mass="58197">MSTDVDSISSLERRSSSDSDSARPPRAPSSTQSSPERTTAKSSNLAQHRSLSERRLFTPTADKLLLVMVGLPARGKSFIAKKLAKFISWKGNKCDVFNVGQLRRSRCPGTQDHTFFDPNNTRAREERELLARQSLQQVLDWFLGDGVNKGGEIAIFDATNSTKARRRVLLETFADFGKKHKFSIHVVFIESICTNEAVIHANMMQKVSSSPDYRNMSEEQAIADLKQRMKNYEAAYEALDDDEGISYIKLFDLQSRVHAKGIYGKVAKSVLPYMMSFHIVHRPIWLVRAGHCTEVRKDFQSISKDPCVASRSARLSQLGHAYARRLGQFVKDRSAYFSEQLRVEQETTGDYEENENNECPCLILTSTLPRAIETAQYLPEERRSQMASLNPLDKGECYGLSMDEMRQQMPEAYYAYMKNPWKTRFPGGESYYDLMLRVESVLIDIEQHTGPVAVVSHISTLQVLYSYFLGVPIENCSDLEIPFHSVLELVPNQDGWTTTVFNLRSDSSMASPAS</sequence>
<dbReference type="InterPro" id="IPR027417">
    <property type="entry name" value="P-loop_NTPase"/>
</dbReference>
<dbReference type="AlphaFoldDB" id="A0A8K1FIA1"/>
<dbReference type="GO" id="GO:0006003">
    <property type="term" value="P:fructose 2,6-bisphosphate metabolic process"/>
    <property type="evidence" value="ECO:0007669"/>
    <property type="project" value="InterPro"/>
</dbReference>
<keyword evidence="2" id="KW-0067">ATP-binding</keyword>
<dbReference type="GO" id="GO:0005829">
    <property type="term" value="C:cytosol"/>
    <property type="evidence" value="ECO:0007669"/>
    <property type="project" value="TreeGrafter"/>
</dbReference>
<feature type="compositionally biased region" description="Low complexity" evidence="4">
    <location>
        <begin position="24"/>
        <end position="35"/>
    </location>
</feature>
<dbReference type="InterPro" id="IPR003094">
    <property type="entry name" value="6Pfruct_kin"/>
</dbReference>